<organism evidence="2 3">
    <name type="scientific">Sulfuricurvum kujiense (strain ATCC BAA-921 / DSM 16994 / JCM 11577 / YK-1)</name>
    <dbReference type="NCBI Taxonomy" id="709032"/>
    <lineage>
        <taxon>Bacteria</taxon>
        <taxon>Pseudomonadati</taxon>
        <taxon>Campylobacterota</taxon>
        <taxon>Epsilonproteobacteria</taxon>
        <taxon>Campylobacterales</taxon>
        <taxon>Sulfurimonadaceae</taxon>
        <taxon>Sulfuricurvum</taxon>
    </lineage>
</organism>
<feature type="transmembrane region" description="Helical" evidence="1">
    <location>
        <begin position="12"/>
        <end position="30"/>
    </location>
</feature>
<dbReference type="Proteomes" id="UP000008721">
    <property type="component" value="Chromosome"/>
</dbReference>
<dbReference type="STRING" id="709032.Sulku_2218"/>
<gene>
    <name evidence="2" type="ordered locus">Sulku_2218</name>
</gene>
<feature type="transmembrane region" description="Helical" evidence="1">
    <location>
        <begin position="104"/>
        <end position="128"/>
    </location>
</feature>
<dbReference type="EMBL" id="CP002355">
    <property type="protein sequence ID" value="ADR34878.1"/>
    <property type="molecule type" value="Genomic_DNA"/>
</dbReference>
<feature type="transmembrane region" description="Helical" evidence="1">
    <location>
        <begin position="78"/>
        <end position="98"/>
    </location>
</feature>
<evidence type="ECO:0000313" key="2">
    <source>
        <dbReference type="EMBL" id="ADR34878.1"/>
    </source>
</evidence>
<dbReference type="Pfam" id="PF11026">
    <property type="entry name" value="DUF2721"/>
    <property type="match status" value="1"/>
</dbReference>
<evidence type="ECO:0008006" key="4">
    <source>
        <dbReference type="Google" id="ProtNLM"/>
    </source>
</evidence>
<dbReference type="AlphaFoldDB" id="E4TWN2"/>
<keyword evidence="1" id="KW-0472">Membrane</keyword>
<dbReference type="OrthoDB" id="5465259at2"/>
<accession>E4TWN2</accession>
<proteinExistence type="predicted"/>
<keyword evidence="3" id="KW-1185">Reference proteome</keyword>
<dbReference type="HOGENOM" id="CLU_118464_1_1_7"/>
<keyword evidence="1" id="KW-1133">Transmembrane helix</keyword>
<evidence type="ECO:0000256" key="1">
    <source>
        <dbReference type="SAM" id="Phobius"/>
    </source>
</evidence>
<name>E4TWN2_SULKY</name>
<dbReference type="eggNOG" id="ENOG5032YAP">
    <property type="taxonomic scope" value="Bacteria"/>
</dbReference>
<protein>
    <recommendedName>
        <fullName evidence="4">DUF2721 domain-containing protein</fullName>
    </recommendedName>
</protein>
<sequence>MLLNDLVGTLQLSISPVILISGIGLVLLSLTNRFGRTVDRTRQLSVEYRSASEADQERILSELKILSVRAKVIRSSNFLAVLSILFVSILIIGLFGSALCHLNITHFLVIMFILSVISLIVSLLLFIYDLELSLKALWIELPKAIARSGSDKSQ</sequence>
<keyword evidence="1" id="KW-0812">Transmembrane</keyword>
<dbReference type="InterPro" id="IPR021279">
    <property type="entry name" value="DUF2721"/>
</dbReference>
<dbReference type="RefSeq" id="WP_013461075.1">
    <property type="nucleotide sequence ID" value="NC_014762.1"/>
</dbReference>
<evidence type="ECO:0000313" key="3">
    <source>
        <dbReference type="Proteomes" id="UP000008721"/>
    </source>
</evidence>
<reference evidence="2 3" key="1">
    <citation type="journal article" date="2012" name="Stand. Genomic Sci.">
        <title>Complete genome sequence of the sulfur compounds oxidizing chemolithoautotroph Sulfuricurvum kujiense type strain (YK-1(T)).</title>
        <authorList>
            <person name="Han C."/>
            <person name="Kotsyurbenko O."/>
            <person name="Chertkov O."/>
            <person name="Held B."/>
            <person name="Lapidus A."/>
            <person name="Nolan M."/>
            <person name="Lucas S."/>
            <person name="Hammon N."/>
            <person name="Deshpande S."/>
            <person name="Cheng J.F."/>
            <person name="Tapia R."/>
            <person name="Goodwin L.A."/>
            <person name="Pitluck S."/>
            <person name="Liolios K."/>
            <person name="Pagani I."/>
            <person name="Ivanova N."/>
            <person name="Mavromatis K."/>
            <person name="Mikhailova N."/>
            <person name="Pati A."/>
            <person name="Chen A."/>
            <person name="Palaniappan K."/>
            <person name="Land M."/>
            <person name="Hauser L."/>
            <person name="Chang Y.J."/>
            <person name="Jeffries C.D."/>
            <person name="Brambilla E.M."/>
            <person name="Rohde M."/>
            <person name="Spring S."/>
            <person name="Sikorski J."/>
            <person name="Goker M."/>
            <person name="Woyke T."/>
            <person name="Bristow J."/>
            <person name="Eisen J.A."/>
            <person name="Markowitz V."/>
            <person name="Hugenholtz P."/>
            <person name="Kyrpides N.C."/>
            <person name="Klenk H.P."/>
            <person name="Detter J.C."/>
        </authorList>
    </citation>
    <scope>NUCLEOTIDE SEQUENCE [LARGE SCALE GENOMIC DNA]</scope>
    <source>
        <strain evidence="3">ATCC BAA-921 / DSM 16994 / JCM 11577 / YK-1</strain>
    </source>
</reference>
<dbReference type="KEGG" id="sku:Sulku_2218"/>